<evidence type="ECO:0000313" key="3">
    <source>
        <dbReference type="EMBL" id="OSG96704.1"/>
    </source>
</evidence>
<proteinExistence type="predicted"/>
<gene>
    <name evidence="3" type="ORF">AL0462_1197</name>
    <name evidence="2" type="ORF">B0487_1473</name>
    <name evidence="1" type="ORF">B19861_12690</name>
    <name evidence="4" type="ORF">DW139_06155</name>
</gene>
<dbReference type="Proteomes" id="UP001357973">
    <property type="component" value="Chromosome"/>
</dbReference>
<sequence length="72" mass="7883">MNIGLERPIGLEAGHTYHIRLVVDDTIGTLYVDGVALNVRMYERPGESLGVFATDGTVEVRNASIARGLKRK</sequence>
<name>A0A0B5BI22_BIFAD</name>
<dbReference type="KEGG" id="bado:BBMN23_1190"/>
<dbReference type="Proteomes" id="UP000193905">
    <property type="component" value="Unassembled WGS sequence"/>
</dbReference>
<reference evidence="1 8" key="3">
    <citation type="submission" date="2023-06" db="EMBL/GenBank/DDBJ databases">
        <title>Complete Genome Sequences of Bifidobacterium faecale strain JCM19861T was isolated from human faeces by Jung-Hye Choi et al. (2014).</title>
        <authorList>
            <person name="Okuhama S."/>
            <person name="Takahashi H."/>
            <person name="Imaizumi K."/>
            <person name="Nakayama S."/>
            <person name="Ogata Y."/>
            <person name="Suda W."/>
        </authorList>
    </citation>
    <scope>NUCLEOTIDE SEQUENCE [LARGE SCALE GENOMIC DNA]</scope>
    <source>
        <strain evidence="1 8">JCM 19861</strain>
    </source>
</reference>
<dbReference type="EMBL" id="AP028457">
    <property type="protein sequence ID" value="BEK83327.1"/>
    <property type="molecule type" value="Genomic_DNA"/>
</dbReference>
<reference evidence="4 7" key="2">
    <citation type="submission" date="2018-08" db="EMBL/GenBank/DDBJ databases">
        <title>A genome reference for cultivated species of the human gut microbiota.</title>
        <authorList>
            <person name="Zou Y."/>
            <person name="Xue W."/>
            <person name="Luo G."/>
        </authorList>
    </citation>
    <scope>NUCLEOTIDE SEQUENCE [LARGE SCALE GENOMIC DNA]</scope>
    <source>
        <strain evidence="4 7">AM12-20</strain>
    </source>
</reference>
<dbReference type="RefSeq" id="WP_021913842.1">
    <property type="nucleotide sequence ID" value="NZ_AP028457.1"/>
</dbReference>
<dbReference type="SUPFAM" id="SSF49899">
    <property type="entry name" value="Concanavalin A-like lectins/glucanases"/>
    <property type="match status" value="1"/>
</dbReference>
<dbReference type="Proteomes" id="UP000284589">
    <property type="component" value="Unassembled WGS sequence"/>
</dbReference>
<dbReference type="EMBL" id="QRLP01000003">
    <property type="protein sequence ID" value="RHJ18218.1"/>
    <property type="molecule type" value="Genomic_DNA"/>
</dbReference>
<dbReference type="EMBL" id="LNKD01000001">
    <property type="protein sequence ID" value="OSG88553.1"/>
    <property type="molecule type" value="Genomic_DNA"/>
</dbReference>
<dbReference type="AlphaFoldDB" id="A0A0B5BI22"/>
<organism evidence="3 6">
    <name type="scientific">Bifidobacterium adolescentis</name>
    <dbReference type="NCBI Taxonomy" id="1680"/>
    <lineage>
        <taxon>Bacteria</taxon>
        <taxon>Bacillati</taxon>
        <taxon>Actinomycetota</taxon>
        <taxon>Actinomycetes</taxon>
        <taxon>Bifidobacteriales</taxon>
        <taxon>Bifidobacteriaceae</taxon>
        <taxon>Bifidobacterium</taxon>
    </lineage>
</organism>
<evidence type="ECO:0000313" key="8">
    <source>
        <dbReference type="Proteomes" id="UP001357973"/>
    </source>
</evidence>
<evidence type="ECO:0000313" key="2">
    <source>
        <dbReference type="EMBL" id="OSG88553.1"/>
    </source>
</evidence>
<protein>
    <submittedName>
        <fullName evidence="3">Peptide synthetase</fullName>
    </submittedName>
</protein>
<reference evidence="5 6" key="1">
    <citation type="journal article" date="2016" name="Sci. Rep.">
        <title>Evaluation of genetic diversity among strains of the human gut commensal Bifidobacterium adolescentis.</title>
        <authorList>
            <person name="Duranti S."/>
            <person name="Milani C."/>
            <person name="Lugli G.A."/>
            <person name="Mancabelli L."/>
            <person name="Turroni F."/>
            <person name="Ferrario C."/>
            <person name="Mangifesta M."/>
            <person name="Viappiani A."/>
            <person name="Sanchez B."/>
            <person name="Margolles A."/>
            <person name="van Sinderen D."/>
            <person name="Ventura M."/>
        </authorList>
    </citation>
    <scope>NUCLEOTIDE SEQUENCE [LARGE SCALE GENOMIC DNA]</scope>
    <source>
        <strain evidence="2 5">487B</strain>
        <strain evidence="3 6">AL46-2</strain>
    </source>
</reference>
<evidence type="ECO:0000313" key="1">
    <source>
        <dbReference type="EMBL" id="BEK83327.1"/>
    </source>
</evidence>
<dbReference type="InterPro" id="IPR013320">
    <property type="entry name" value="ConA-like_dom_sf"/>
</dbReference>
<dbReference type="Proteomes" id="UP000193377">
    <property type="component" value="Unassembled WGS sequence"/>
</dbReference>
<evidence type="ECO:0000313" key="5">
    <source>
        <dbReference type="Proteomes" id="UP000193377"/>
    </source>
</evidence>
<dbReference type="EMBL" id="LNKH01000007">
    <property type="protein sequence ID" value="OSG96704.1"/>
    <property type="molecule type" value="Genomic_DNA"/>
</dbReference>
<evidence type="ECO:0000313" key="6">
    <source>
        <dbReference type="Proteomes" id="UP000193905"/>
    </source>
</evidence>
<evidence type="ECO:0000313" key="4">
    <source>
        <dbReference type="EMBL" id="RHJ18218.1"/>
    </source>
</evidence>
<accession>A0A0B5BI22</accession>
<keyword evidence="8" id="KW-1185">Reference proteome</keyword>
<evidence type="ECO:0000313" key="7">
    <source>
        <dbReference type="Proteomes" id="UP000284589"/>
    </source>
</evidence>